<keyword evidence="12" id="KW-0472">Membrane</keyword>
<evidence type="ECO:0000256" key="3">
    <source>
        <dbReference type="ARBA" id="ARBA00004370"/>
    </source>
</evidence>
<keyword evidence="10" id="KW-0665">Pyrimidine biosynthesis</keyword>
<evidence type="ECO:0000256" key="9">
    <source>
        <dbReference type="ARBA" id="ARBA00022643"/>
    </source>
</evidence>
<dbReference type="PANTHER" id="PTHR48109">
    <property type="entry name" value="DIHYDROOROTATE DEHYDROGENASE (QUINONE), MITOCHONDRIAL-RELATED"/>
    <property type="match status" value="1"/>
</dbReference>
<dbReference type="GO" id="GO:0106430">
    <property type="term" value="F:dihydroorotate dehydrogenase (quinone) activity"/>
    <property type="evidence" value="ECO:0007669"/>
    <property type="project" value="UniProtKB-EC"/>
</dbReference>
<dbReference type="CDD" id="cd04738">
    <property type="entry name" value="DHOD_2_like"/>
    <property type="match status" value="1"/>
</dbReference>
<dbReference type="eggNOG" id="COG0167">
    <property type="taxonomic scope" value="Bacteria"/>
</dbReference>
<evidence type="ECO:0000256" key="10">
    <source>
        <dbReference type="ARBA" id="ARBA00022975"/>
    </source>
</evidence>
<dbReference type="OrthoDB" id="9802377at2"/>
<gene>
    <name evidence="16" type="ordered locus">Tter_0325</name>
</gene>
<dbReference type="Proteomes" id="UP000000323">
    <property type="component" value="Chromosome 1"/>
</dbReference>
<evidence type="ECO:0000256" key="7">
    <source>
        <dbReference type="ARBA" id="ARBA00018366"/>
    </source>
</evidence>
<evidence type="ECO:0000256" key="6">
    <source>
        <dbReference type="ARBA" id="ARBA00012791"/>
    </source>
</evidence>
<evidence type="ECO:0000313" key="17">
    <source>
        <dbReference type="Proteomes" id="UP000000323"/>
    </source>
</evidence>
<comment type="subcellular location">
    <subcellularLocation>
        <location evidence="3">Membrane</location>
    </subcellularLocation>
</comment>
<evidence type="ECO:0000259" key="15">
    <source>
        <dbReference type="Pfam" id="PF01180"/>
    </source>
</evidence>
<evidence type="ECO:0000256" key="11">
    <source>
        <dbReference type="ARBA" id="ARBA00023002"/>
    </source>
</evidence>
<dbReference type="NCBIfam" id="NF003652">
    <property type="entry name" value="PRK05286.2-5"/>
    <property type="match status" value="1"/>
</dbReference>
<keyword evidence="11 16" id="KW-0560">Oxidoreductase</keyword>
<dbReference type="InterPro" id="IPR005720">
    <property type="entry name" value="Dihydroorotate_DH_cat"/>
</dbReference>
<dbReference type="Gene3D" id="3.20.20.70">
    <property type="entry name" value="Aldolase class I"/>
    <property type="match status" value="1"/>
</dbReference>
<accession>D1CE91</accession>
<dbReference type="GO" id="GO:0044205">
    <property type="term" value="P:'de novo' UMP biosynthetic process"/>
    <property type="evidence" value="ECO:0007669"/>
    <property type="project" value="UniProtKB-UniPathway"/>
</dbReference>
<evidence type="ECO:0000256" key="4">
    <source>
        <dbReference type="ARBA" id="ARBA00005161"/>
    </source>
</evidence>
<evidence type="ECO:0000256" key="12">
    <source>
        <dbReference type="ARBA" id="ARBA00023136"/>
    </source>
</evidence>
<keyword evidence="17" id="KW-1185">Reference proteome</keyword>
<dbReference type="EC" id="1.3.5.2" evidence="6 14"/>
<dbReference type="EMBL" id="CP001825">
    <property type="protein sequence ID" value="ACZ41247.1"/>
    <property type="molecule type" value="Genomic_DNA"/>
</dbReference>
<evidence type="ECO:0000256" key="13">
    <source>
        <dbReference type="ARBA" id="ARBA00048639"/>
    </source>
</evidence>
<dbReference type="RefSeq" id="WP_012874282.1">
    <property type="nucleotide sequence ID" value="NC_013525.1"/>
</dbReference>
<organism evidence="16 17">
    <name type="scientific">Thermobaculum terrenum (strain ATCC BAA-798 / CCMEE 7001 / YNP1)</name>
    <dbReference type="NCBI Taxonomy" id="525904"/>
    <lineage>
        <taxon>Bacteria</taxon>
        <taxon>Bacillati</taxon>
        <taxon>Chloroflexota</taxon>
        <taxon>Chloroflexia</taxon>
        <taxon>Candidatus Thermobaculales</taxon>
        <taxon>Candidatus Thermobaculaceae</taxon>
        <taxon>Thermobaculum</taxon>
    </lineage>
</organism>
<dbReference type="KEGG" id="ttr:Tter_0325"/>
<dbReference type="GO" id="GO:0016020">
    <property type="term" value="C:membrane"/>
    <property type="evidence" value="ECO:0007669"/>
    <property type="project" value="UniProtKB-SubCell"/>
</dbReference>
<feature type="domain" description="Dihydroorotate dehydrogenase catalytic" evidence="15">
    <location>
        <begin position="58"/>
        <end position="350"/>
    </location>
</feature>
<dbReference type="InterPro" id="IPR005719">
    <property type="entry name" value="Dihydroorotate_DH_2"/>
</dbReference>
<dbReference type="GO" id="GO:0006207">
    <property type="term" value="P:'de novo' pyrimidine nucleobase biosynthetic process"/>
    <property type="evidence" value="ECO:0007669"/>
    <property type="project" value="UniProtKB-UniRule"/>
</dbReference>
<comment type="function">
    <text evidence="2">Catalyzes the conversion of dihydroorotate to orotate with quinone as electron acceptor.</text>
</comment>
<evidence type="ECO:0000313" key="16">
    <source>
        <dbReference type="EMBL" id="ACZ41247.1"/>
    </source>
</evidence>
<comment type="similarity">
    <text evidence="5">Belongs to the dihydroorotate dehydrogenase family. Type 2 subfamily.</text>
</comment>
<dbReference type="SUPFAM" id="SSF51395">
    <property type="entry name" value="FMN-linked oxidoreductases"/>
    <property type="match status" value="1"/>
</dbReference>
<dbReference type="InterPro" id="IPR050074">
    <property type="entry name" value="DHO_dehydrogenase"/>
</dbReference>
<evidence type="ECO:0000256" key="14">
    <source>
        <dbReference type="NCBIfam" id="TIGR01036"/>
    </source>
</evidence>
<comment type="pathway">
    <text evidence="4">Pyrimidine metabolism; UMP biosynthesis via de novo pathway; orotate from (S)-dihydroorotate (quinone route): step 1/1.</text>
</comment>
<proteinExistence type="inferred from homology"/>
<dbReference type="AlphaFoldDB" id="D1CE91"/>
<dbReference type="PROSITE" id="PS00912">
    <property type="entry name" value="DHODEHASE_2"/>
    <property type="match status" value="1"/>
</dbReference>
<keyword evidence="9" id="KW-0288">FMN</keyword>
<evidence type="ECO:0000256" key="8">
    <source>
        <dbReference type="ARBA" id="ARBA00022630"/>
    </source>
</evidence>
<dbReference type="STRING" id="525904.Tter_0325"/>
<dbReference type="PROSITE" id="PS00911">
    <property type="entry name" value="DHODEHASE_1"/>
    <property type="match status" value="1"/>
</dbReference>
<protein>
    <recommendedName>
        <fullName evidence="7 14">Dihydroorotate dehydrogenase (quinone)</fullName>
        <ecNumber evidence="6 14">1.3.5.2</ecNumber>
    </recommendedName>
</protein>
<evidence type="ECO:0000256" key="1">
    <source>
        <dbReference type="ARBA" id="ARBA00001917"/>
    </source>
</evidence>
<sequence>MATGIYKHLVLPLLDRLDSETWHERVRHGLHTVEQVPLGPEFLEILAWKGRRVVDPRLKVSLAGVQLENPLIVGAGWDKSGISIRALYALGFASVEVGTVTPRPQPGNPRPRQFVLSSGVVINRLGFNNPGADAVAANLESYKSDNIPVGISIGKNKDDPEDRAPLAYAEVARKLYPYGSYFVINVSSPNTPGLRSLQRKEALLSIAQSVLDVMDSYGARKPLFIKIAPELSYQEVDEILDVVLQLGLAGVVATNTVALGDVKARYGEGWRLQPGGLSGDDEVFRHMSTSKVAYIYSQTKGSIDIIGVGGVKDAHTALEKILAGATAVQVVTAIRSEGLAVAARTNLGLLEWLDKNGVKSISNVVGARYEDFLDTK</sequence>
<comment type="cofactor">
    <cofactor evidence="1">
        <name>FMN</name>
        <dbReference type="ChEBI" id="CHEBI:58210"/>
    </cofactor>
</comment>
<dbReference type="UniPathway" id="UPA00070">
    <property type="reaction ID" value="UER00946"/>
</dbReference>
<dbReference type="GO" id="GO:0005737">
    <property type="term" value="C:cytoplasm"/>
    <property type="evidence" value="ECO:0007669"/>
    <property type="project" value="InterPro"/>
</dbReference>
<dbReference type="InterPro" id="IPR001295">
    <property type="entry name" value="Dihydroorotate_DH_CS"/>
</dbReference>
<dbReference type="HOGENOM" id="CLU_013640_2_0_0"/>
<name>D1CE91_THET1</name>
<dbReference type="InterPro" id="IPR013785">
    <property type="entry name" value="Aldolase_TIM"/>
</dbReference>
<dbReference type="NCBIfam" id="TIGR01036">
    <property type="entry name" value="pyrD_sub2"/>
    <property type="match status" value="1"/>
</dbReference>
<reference evidence="17" key="1">
    <citation type="journal article" date="2010" name="Stand. Genomic Sci.">
        <title>Complete genome sequence of 'Thermobaculum terrenum' type strain (YNP1).</title>
        <authorList>
            <person name="Kiss H."/>
            <person name="Cleland D."/>
            <person name="Lapidus A."/>
            <person name="Lucas S."/>
            <person name="Glavina Del Rio T."/>
            <person name="Nolan M."/>
            <person name="Tice H."/>
            <person name="Han C."/>
            <person name="Goodwin L."/>
            <person name="Pitluck S."/>
            <person name="Liolios K."/>
            <person name="Ivanova N."/>
            <person name="Mavromatis K."/>
            <person name="Ovchinnikova G."/>
            <person name="Pati A."/>
            <person name="Chen A."/>
            <person name="Palaniappan K."/>
            <person name="Land M."/>
            <person name="Hauser L."/>
            <person name="Chang Y."/>
            <person name="Jeffries C."/>
            <person name="Lu M."/>
            <person name="Brettin T."/>
            <person name="Detter J."/>
            <person name="Goker M."/>
            <person name="Tindall B."/>
            <person name="Beck B."/>
            <person name="McDermott T."/>
            <person name="Woyke T."/>
            <person name="Bristow J."/>
            <person name="Eisen J."/>
            <person name="Markowitz V."/>
            <person name="Hugenholtz P."/>
            <person name="Kyrpides N."/>
            <person name="Klenk H."/>
            <person name="Cheng J."/>
        </authorList>
    </citation>
    <scope>NUCLEOTIDE SEQUENCE [LARGE SCALE GENOMIC DNA]</scope>
    <source>
        <strain evidence="17">ATCC BAA-798 / YNP1</strain>
    </source>
</reference>
<comment type="catalytic activity">
    <reaction evidence="13">
        <text>(S)-dihydroorotate + a quinone = orotate + a quinol</text>
        <dbReference type="Rhea" id="RHEA:30187"/>
        <dbReference type="ChEBI" id="CHEBI:24646"/>
        <dbReference type="ChEBI" id="CHEBI:30839"/>
        <dbReference type="ChEBI" id="CHEBI:30864"/>
        <dbReference type="ChEBI" id="CHEBI:132124"/>
        <dbReference type="EC" id="1.3.5.2"/>
    </reaction>
</comment>
<evidence type="ECO:0000256" key="5">
    <source>
        <dbReference type="ARBA" id="ARBA00005359"/>
    </source>
</evidence>
<keyword evidence="8" id="KW-0285">Flavoprotein</keyword>
<dbReference type="Pfam" id="PF01180">
    <property type="entry name" value="DHO_dh"/>
    <property type="match status" value="1"/>
</dbReference>
<evidence type="ECO:0000256" key="2">
    <source>
        <dbReference type="ARBA" id="ARBA00003125"/>
    </source>
</evidence>
<dbReference type="PANTHER" id="PTHR48109:SF4">
    <property type="entry name" value="DIHYDROOROTATE DEHYDROGENASE (QUINONE), MITOCHONDRIAL"/>
    <property type="match status" value="1"/>
</dbReference>